<keyword evidence="1" id="KW-0472">Membrane</keyword>
<dbReference type="Proteomes" id="UP000595460">
    <property type="component" value="Chromosome"/>
</dbReference>
<name>A0ABX7BZG9_9HYPH</name>
<keyword evidence="1" id="KW-1133">Transmembrane helix</keyword>
<dbReference type="RefSeq" id="WP_201654364.1">
    <property type="nucleotide sequence ID" value="NZ_CP068047.1"/>
</dbReference>
<keyword evidence="1" id="KW-0812">Transmembrane</keyword>
<dbReference type="EMBL" id="CP068047">
    <property type="protein sequence ID" value="QQR35201.1"/>
    <property type="molecule type" value="Genomic_DNA"/>
</dbReference>
<reference evidence="2 3" key="1">
    <citation type="submission" date="2021-01" db="EMBL/GenBank/DDBJ databases">
        <title>Genome seq and assembly of Devosia sp. G19.</title>
        <authorList>
            <person name="Chhetri G."/>
        </authorList>
    </citation>
    <scope>NUCLEOTIDE SEQUENCE [LARGE SCALE GENOMIC DNA]</scope>
    <source>
        <strain evidence="2 3">G19</strain>
    </source>
</reference>
<sequence length="52" mass="5780">MRIWGPLRRYPLHALHWLQRRSLTVVVVLAGLCWAAAIVVACLLAAAMGEII</sequence>
<accession>A0ABX7BZG9</accession>
<evidence type="ECO:0000313" key="2">
    <source>
        <dbReference type="EMBL" id="QQR35201.1"/>
    </source>
</evidence>
<evidence type="ECO:0000313" key="3">
    <source>
        <dbReference type="Proteomes" id="UP000595460"/>
    </source>
</evidence>
<proteinExistence type="predicted"/>
<protein>
    <submittedName>
        <fullName evidence="2">Uncharacterized protein</fullName>
    </submittedName>
</protein>
<organism evidence="2 3">
    <name type="scientific">Devosia oryziradicis</name>
    <dbReference type="NCBI Taxonomy" id="2801335"/>
    <lineage>
        <taxon>Bacteria</taxon>
        <taxon>Pseudomonadati</taxon>
        <taxon>Pseudomonadota</taxon>
        <taxon>Alphaproteobacteria</taxon>
        <taxon>Hyphomicrobiales</taxon>
        <taxon>Devosiaceae</taxon>
        <taxon>Devosia</taxon>
    </lineage>
</organism>
<keyword evidence="3" id="KW-1185">Reference proteome</keyword>
<feature type="transmembrane region" description="Helical" evidence="1">
    <location>
        <begin position="21"/>
        <end position="48"/>
    </location>
</feature>
<gene>
    <name evidence="2" type="ORF">JI749_12575</name>
</gene>
<evidence type="ECO:0000256" key="1">
    <source>
        <dbReference type="SAM" id="Phobius"/>
    </source>
</evidence>